<sequence>MGFSHPIDEEALMCAKACAIFDLTEKYTQEGEFLAGIPRDDAEAIVSTMVEDLDIETAIRNGNAGFPCSSFEDNSGSPFDKFSAKPAKPTKPAPTKKTRIVISRELLGEWLGAGSQSAETAQEHGTLTEITEEEEAAFLAEMKNNGDDESPTLSLQEWESPDPMLPFIPAELRTSQSAQLVINEPPRDLKGKRRASLEPEEPDHVETCTKKPRSWATQPGEGCSKDGELLTELLAKNAAPEGPEGNGLFWNIARVDAEKAQGQDDAIGDQERLARILKRFCGGAL</sequence>
<feature type="region of interest" description="Disordered" evidence="1">
    <location>
        <begin position="144"/>
        <end position="164"/>
    </location>
</feature>
<proteinExistence type="predicted"/>
<organism evidence="2 3">
    <name type="scientific">Candolleomyces eurysporus</name>
    <dbReference type="NCBI Taxonomy" id="2828524"/>
    <lineage>
        <taxon>Eukaryota</taxon>
        <taxon>Fungi</taxon>
        <taxon>Dikarya</taxon>
        <taxon>Basidiomycota</taxon>
        <taxon>Agaricomycotina</taxon>
        <taxon>Agaricomycetes</taxon>
        <taxon>Agaricomycetidae</taxon>
        <taxon>Agaricales</taxon>
        <taxon>Agaricineae</taxon>
        <taxon>Psathyrellaceae</taxon>
        <taxon>Candolleomyces</taxon>
    </lineage>
</organism>
<accession>A0A9W8MJN3</accession>
<reference evidence="2" key="1">
    <citation type="submission" date="2022-06" db="EMBL/GenBank/DDBJ databases">
        <title>Genome Sequence of Candolleomyces eurysporus.</title>
        <authorList>
            <person name="Buettner E."/>
        </authorList>
    </citation>
    <scope>NUCLEOTIDE SEQUENCE</scope>
    <source>
        <strain evidence="2">VTCC 930004</strain>
    </source>
</reference>
<feature type="region of interest" description="Disordered" evidence="1">
    <location>
        <begin position="186"/>
        <end position="205"/>
    </location>
</feature>
<protein>
    <submittedName>
        <fullName evidence="2">Uncharacterized protein</fullName>
    </submittedName>
</protein>
<name>A0A9W8MJN3_9AGAR</name>
<gene>
    <name evidence="2" type="ORF">H1R20_g4679</name>
</gene>
<dbReference type="AlphaFoldDB" id="A0A9W8MJN3"/>
<feature type="non-terminal residue" evidence="2">
    <location>
        <position position="1"/>
    </location>
</feature>
<dbReference type="EMBL" id="JANBPK010000773">
    <property type="protein sequence ID" value="KAJ2932392.1"/>
    <property type="molecule type" value="Genomic_DNA"/>
</dbReference>
<comment type="caution">
    <text evidence="2">The sequence shown here is derived from an EMBL/GenBank/DDBJ whole genome shotgun (WGS) entry which is preliminary data.</text>
</comment>
<dbReference type="Proteomes" id="UP001140091">
    <property type="component" value="Unassembled WGS sequence"/>
</dbReference>
<evidence type="ECO:0000256" key="1">
    <source>
        <dbReference type="SAM" id="MobiDB-lite"/>
    </source>
</evidence>
<evidence type="ECO:0000313" key="3">
    <source>
        <dbReference type="Proteomes" id="UP001140091"/>
    </source>
</evidence>
<keyword evidence="3" id="KW-1185">Reference proteome</keyword>
<evidence type="ECO:0000313" key="2">
    <source>
        <dbReference type="EMBL" id="KAJ2932392.1"/>
    </source>
</evidence>